<evidence type="ECO:0000256" key="6">
    <source>
        <dbReference type="SAM" id="Phobius"/>
    </source>
</evidence>
<gene>
    <name evidence="7" type="ORF">Acy02nite_13690</name>
</gene>
<proteinExistence type="predicted"/>
<keyword evidence="3 6" id="KW-1133">Transmembrane helix</keyword>
<evidence type="ECO:0000313" key="8">
    <source>
        <dbReference type="Proteomes" id="UP000619479"/>
    </source>
</evidence>
<evidence type="ECO:0000313" key="7">
    <source>
        <dbReference type="EMBL" id="GID63488.1"/>
    </source>
</evidence>
<dbReference type="PRINTS" id="PR00728">
    <property type="entry name" value="SIGNALPTASE"/>
</dbReference>
<dbReference type="GO" id="GO:0004252">
    <property type="term" value="F:serine-type endopeptidase activity"/>
    <property type="evidence" value="ECO:0007669"/>
    <property type="project" value="UniProtKB-UniRule"/>
</dbReference>
<accession>A0A919M3S5</accession>
<dbReference type="Proteomes" id="UP000619479">
    <property type="component" value="Unassembled WGS sequence"/>
</dbReference>
<evidence type="ECO:0000256" key="4">
    <source>
        <dbReference type="ARBA" id="ARBA00023136"/>
    </source>
</evidence>
<dbReference type="GO" id="GO:0006465">
    <property type="term" value="P:signal peptide processing"/>
    <property type="evidence" value="ECO:0007669"/>
    <property type="project" value="UniProtKB-UniRule"/>
</dbReference>
<protein>
    <recommendedName>
        <fullName evidence="5">Signal peptidase I</fullName>
        <ecNumber evidence="5">3.4.21.89</ecNumber>
    </recommendedName>
</protein>
<evidence type="ECO:0000256" key="5">
    <source>
        <dbReference type="NCBIfam" id="TIGR02228"/>
    </source>
</evidence>
<name>A0A919M3S5_9ACTN</name>
<organism evidence="7 8">
    <name type="scientific">Actinoplanes cyaneus</name>
    <dbReference type="NCBI Taxonomy" id="52696"/>
    <lineage>
        <taxon>Bacteria</taxon>
        <taxon>Bacillati</taxon>
        <taxon>Actinomycetota</taxon>
        <taxon>Actinomycetes</taxon>
        <taxon>Micromonosporales</taxon>
        <taxon>Micromonosporaceae</taxon>
        <taxon>Actinoplanes</taxon>
    </lineage>
</organism>
<keyword evidence="8" id="KW-1185">Reference proteome</keyword>
<evidence type="ECO:0000256" key="3">
    <source>
        <dbReference type="ARBA" id="ARBA00022989"/>
    </source>
</evidence>
<dbReference type="GO" id="GO:0016020">
    <property type="term" value="C:membrane"/>
    <property type="evidence" value="ECO:0007669"/>
    <property type="project" value="UniProtKB-SubCell"/>
</dbReference>
<dbReference type="InterPro" id="IPR001733">
    <property type="entry name" value="Peptidase_S26B"/>
</dbReference>
<feature type="transmembrane region" description="Helical" evidence="6">
    <location>
        <begin position="112"/>
        <end position="132"/>
    </location>
</feature>
<dbReference type="PANTHER" id="PTHR10806:SF6">
    <property type="entry name" value="SIGNAL PEPTIDASE COMPLEX CATALYTIC SUBUNIT SEC11"/>
    <property type="match status" value="1"/>
</dbReference>
<reference evidence="7" key="1">
    <citation type="submission" date="2021-01" db="EMBL/GenBank/DDBJ databases">
        <title>Whole genome shotgun sequence of Actinoplanes cyaneus NBRC 14990.</title>
        <authorList>
            <person name="Komaki H."/>
            <person name="Tamura T."/>
        </authorList>
    </citation>
    <scope>NUCLEOTIDE SEQUENCE</scope>
    <source>
        <strain evidence="7">NBRC 14990</strain>
    </source>
</reference>
<dbReference type="AlphaFoldDB" id="A0A919M3S5"/>
<dbReference type="NCBIfam" id="TIGR02228">
    <property type="entry name" value="sigpep_I_arch"/>
    <property type="match status" value="1"/>
</dbReference>
<dbReference type="EC" id="3.4.21.89" evidence="5"/>
<comment type="subcellular location">
    <subcellularLocation>
        <location evidence="1">Membrane</location>
    </subcellularLocation>
</comment>
<keyword evidence="4 6" id="KW-0472">Membrane</keyword>
<comment type="caution">
    <text evidence="7">The sequence shown here is derived from an EMBL/GenBank/DDBJ whole genome shotgun (WGS) entry which is preliminary data.</text>
</comment>
<dbReference type="InterPro" id="IPR036286">
    <property type="entry name" value="LexA/Signal_pep-like_sf"/>
</dbReference>
<keyword evidence="2 6" id="KW-0812">Transmembrane</keyword>
<dbReference type="PANTHER" id="PTHR10806">
    <property type="entry name" value="SIGNAL PEPTIDASE COMPLEX CATALYTIC SUBUNIT SEC11"/>
    <property type="match status" value="1"/>
</dbReference>
<evidence type="ECO:0000256" key="2">
    <source>
        <dbReference type="ARBA" id="ARBA00022692"/>
    </source>
</evidence>
<dbReference type="RefSeq" id="WP_203738936.1">
    <property type="nucleotide sequence ID" value="NZ_BAAAUC010000011.1"/>
</dbReference>
<sequence>MRSLVLVVALAGVLGLGGAGWSAVVVASGSMRPAIRPGDVVLTAPAHRLRVGSVVTYRKPGRPMLHRVVGVDAHGRLITRGDANAVADAAPVPREAVTGVARWRVPYAGLPVLWMTGIGHPLVAALCLACWVRSRRSGRRPS</sequence>
<dbReference type="EMBL" id="BOMH01000009">
    <property type="protein sequence ID" value="GID63488.1"/>
    <property type="molecule type" value="Genomic_DNA"/>
</dbReference>
<dbReference type="CDD" id="cd06462">
    <property type="entry name" value="Peptidase_S24_S26"/>
    <property type="match status" value="1"/>
</dbReference>
<dbReference type="GO" id="GO:0009003">
    <property type="term" value="F:signal peptidase activity"/>
    <property type="evidence" value="ECO:0007669"/>
    <property type="project" value="UniProtKB-EC"/>
</dbReference>
<evidence type="ECO:0000256" key="1">
    <source>
        <dbReference type="ARBA" id="ARBA00004370"/>
    </source>
</evidence>
<dbReference type="SUPFAM" id="SSF51306">
    <property type="entry name" value="LexA/Signal peptidase"/>
    <property type="match status" value="1"/>
</dbReference>